<evidence type="ECO:0000313" key="2">
    <source>
        <dbReference type="Proteomes" id="UP000315689"/>
    </source>
</evidence>
<accession>A0A554LKU7</accession>
<dbReference type="Proteomes" id="UP000315689">
    <property type="component" value="Unassembled WGS sequence"/>
</dbReference>
<protein>
    <submittedName>
        <fullName evidence="1">Uncharacterized protein</fullName>
    </submittedName>
</protein>
<dbReference type="EMBL" id="VMGK01000001">
    <property type="protein sequence ID" value="TSC93492.1"/>
    <property type="molecule type" value="Genomic_DNA"/>
</dbReference>
<name>A0A554LKU7_9BACT</name>
<evidence type="ECO:0000313" key="1">
    <source>
        <dbReference type="EMBL" id="TSC93492.1"/>
    </source>
</evidence>
<reference evidence="1 2" key="1">
    <citation type="submission" date="2017-07" db="EMBL/GenBank/DDBJ databases">
        <title>Mechanisms for carbon and nitrogen cycling indicate functional differentiation within the Candidate Phyla Radiation.</title>
        <authorList>
            <person name="Danczak R.E."/>
            <person name="Johnston M.D."/>
            <person name="Kenah C."/>
            <person name="Slattery M."/>
            <person name="Wrighton K.C."/>
            <person name="Wilkins M.J."/>
        </authorList>
    </citation>
    <scope>NUCLEOTIDE SEQUENCE [LARGE SCALE GENOMIC DNA]</scope>
    <source>
        <strain evidence="1">Licking1014_7</strain>
    </source>
</reference>
<comment type="caution">
    <text evidence="1">The sequence shown here is derived from an EMBL/GenBank/DDBJ whole genome shotgun (WGS) entry which is preliminary data.</text>
</comment>
<proteinExistence type="predicted"/>
<organism evidence="1 2">
    <name type="scientific">Candidatus Berkelbacteria bacterium Licking1014_7</name>
    <dbReference type="NCBI Taxonomy" id="2017147"/>
    <lineage>
        <taxon>Bacteria</taxon>
        <taxon>Candidatus Berkelbacteria</taxon>
    </lineage>
</organism>
<gene>
    <name evidence="1" type="ORF">CEN89_29</name>
</gene>
<dbReference type="AlphaFoldDB" id="A0A554LKU7"/>
<sequence length="253" mass="28819">MPSILTGGAFLLSKIKYNENMFTDQTELDHWKKEFFREQITANTHHPLITEFNQCYKEDNNDTRLIELCAEIVDYDTSWKSKSGRIAETQIVGVMKKLSLPGVLIESAPISLDMPNGSSKVDMVMVFGSGNFWLPIQFMESRKHLSKEGRGDIIKKYRYCVEHKINPIKRYKNKPMFGGKNLPIALGNVEQNTLVNDNANAIGAEFVRSLIFSIDPSARNKILYVGPDETKKLEAYRLELLKMLADIQTAKHS</sequence>